<keyword evidence="2" id="KW-1185">Reference proteome</keyword>
<protein>
    <submittedName>
        <fullName evidence="1">Uncharacterized protein</fullName>
    </submittedName>
</protein>
<organism evidence="1 2">
    <name type="scientific">Trema orientale</name>
    <name type="common">Charcoal tree</name>
    <name type="synonym">Celtis orientalis</name>
    <dbReference type="NCBI Taxonomy" id="63057"/>
    <lineage>
        <taxon>Eukaryota</taxon>
        <taxon>Viridiplantae</taxon>
        <taxon>Streptophyta</taxon>
        <taxon>Embryophyta</taxon>
        <taxon>Tracheophyta</taxon>
        <taxon>Spermatophyta</taxon>
        <taxon>Magnoliopsida</taxon>
        <taxon>eudicotyledons</taxon>
        <taxon>Gunneridae</taxon>
        <taxon>Pentapetalae</taxon>
        <taxon>rosids</taxon>
        <taxon>fabids</taxon>
        <taxon>Rosales</taxon>
        <taxon>Cannabaceae</taxon>
        <taxon>Trema</taxon>
    </lineage>
</organism>
<dbReference type="Proteomes" id="UP000237000">
    <property type="component" value="Unassembled WGS sequence"/>
</dbReference>
<feature type="non-terminal residue" evidence="1">
    <location>
        <position position="71"/>
    </location>
</feature>
<name>A0A2P5D9B9_TREOI</name>
<gene>
    <name evidence="1" type="ORF">TorRG33x02_258420</name>
</gene>
<dbReference type="AlphaFoldDB" id="A0A2P5D9B9"/>
<accession>A0A2P5D9B9</accession>
<dbReference type="InParanoid" id="A0A2P5D9B9"/>
<dbReference type="EMBL" id="JXTC01000286">
    <property type="protein sequence ID" value="PON69885.1"/>
    <property type="molecule type" value="Genomic_DNA"/>
</dbReference>
<evidence type="ECO:0000313" key="1">
    <source>
        <dbReference type="EMBL" id="PON69885.1"/>
    </source>
</evidence>
<reference evidence="2" key="1">
    <citation type="submission" date="2016-06" db="EMBL/GenBank/DDBJ databases">
        <title>Parallel loss of symbiosis genes in relatives of nitrogen-fixing non-legume Parasponia.</title>
        <authorList>
            <person name="Van Velzen R."/>
            <person name="Holmer R."/>
            <person name="Bu F."/>
            <person name="Rutten L."/>
            <person name="Van Zeijl A."/>
            <person name="Liu W."/>
            <person name="Santuari L."/>
            <person name="Cao Q."/>
            <person name="Sharma T."/>
            <person name="Shen D."/>
            <person name="Roswanjaya Y."/>
            <person name="Wardhani T."/>
            <person name="Kalhor M.S."/>
            <person name="Jansen J."/>
            <person name="Van den Hoogen J."/>
            <person name="Gungor B."/>
            <person name="Hartog M."/>
            <person name="Hontelez J."/>
            <person name="Verver J."/>
            <person name="Yang W.-C."/>
            <person name="Schijlen E."/>
            <person name="Repin R."/>
            <person name="Schilthuizen M."/>
            <person name="Schranz E."/>
            <person name="Heidstra R."/>
            <person name="Miyata K."/>
            <person name="Fedorova E."/>
            <person name="Kohlen W."/>
            <person name="Bisseling T."/>
            <person name="Smit S."/>
            <person name="Geurts R."/>
        </authorList>
    </citation>
    <scope>NUCLEOTIDE SEQUENCE [LARGE SCALE GENOMIC DNA]</scope>
    <source>
        <strain evidence="2">cv. RG33-2</strain>
    </source>
</reference>
<proteinExistence type="predicted"/>
<sequence length="71" mass="7912">MSGDRLPCKPIRQCESLNLECPGTGQPRCIQKAAWFNMQFEPEFGFLLCRLSYGEAKLALSNLDSASQMAI</sequence>
<evidence type="ECO:0000313" key="2">
    <source>
        <dbReference type="Proteomes" id="UP000237000"/>
    </source>
</evidence>
<comment type="caution">
    <text evidence="1">The sequence shown here is derived from an EMBL/GenBank/DDBJ whole genome shotgun (WGS) entry which is preliminary data.</text>
</comment>